<dbReference type="InterPro" id="IPR008984">
    <property type="entry name" value="SMAD_FHA_dom_sf"/>
</dbReference>
<evidence type="ECO:0000259" key="1">
    <source>
        <dbReference type="PROSITE" id="PS50006"/>
    </source>
</evidence>
<evidence type="ECO:0000313" key="3">
    <source>
        <dbReference type="Proteomes" id="UP000521872"/>
    </source>
</evidence>
<accession>A0A8H4VHQ6</accession>
<dbReference type="PROSITE" id="PS50006">
    <property type="entry name" value="FHA_DOMAIN"/>
    <property type="match status" value="1"/>
</dbReference>
<dbReference type="InterPro" id="IPR000253">
    <property type="entry name" value="FHA_dom"/>
</dbReference>
<dbReference type="Proteomes" id="UP000521872">
    <property type="component" value="Unassembled WGS sequence"/>
</dbReference>
<dbReference type="SUPFAM" id="SSF49879">
    <property type="entry name" value="SMAD/FHA domain"/>
    <property type="match status" value="1"/>
</dbReference>
<proteinExistence type="predicted"/>
<organism evidence="2 3">
    <name type="scientific">Agrocybe pediades</name>
    <dbReference type="NCBI Taxonomy" id="84607"/>
    <lineage>
        <taxon>Eukaryota</taxon>
        <taxon>Fungi</taxon>
        <taxon>Dikarya</taxon>
        <taxon>Basidiomycota</taxon>
        <taxon>Agaricomycotina</taxon>
        <taxon>Agaricomycetes</taxon>
        <taxon>Agaricomycetidae</taxon>
        <taxon>Agaricales</taxon>
        <taxon>Agaricineae</taxon>
        <taxon>Strophariaceae</taxon>
        <taxon>Agrocybe</taxon>
    </lineage>
</organism>
<evidence type="ECO:0000313" key="2">
    <source>
        <dbReference type="EMBL" id="KAF4609553.1"/>
    </source>
</evidence>
<name>A0A8H4VHQ6_9AGAR</name>
<feature type="domain" description="FHA" evidence="1">
    <location>
        <begin position="49"/>
        <end position="113"/>
    </location>
</feature>
<gene>
    <name evidence="2" type="ORF">D9613_012337</name>
</gene>
<comment type="caution">
    <text evidence="2">The sequence shown here is derived from an EMBL/GenBank/DDBJ whole genome shotgun (WGS) entry which is preliminary data.</text>
</comment>
<reference evidence="2 3" key="1">
    <citation type="submission" date="2019-12" db="EMBL/GenBank/DDBJ databases">
        <authorList>
            <person name="Floudas D."/>
            <person name="Bentzer J."/>
            <person name="Ahren D."/>
            <person name="Johansson T."/>
            <person name="Persson P."/>
            <person name="Tunlid A."/>
        </authorList>
    </citation>
    <scope>NUCLEOTIDE SEQUENCE [LARGE SCALE GENOMIC DNA]</scope>
    <source>
        <strain evidence="2 3">CBS 102.39</strain>
    </source>
</reference>
<keyword evidence="3" id="KW-1185">Reference proteome</keyword>
<sequence length="160" mass="17441">MQTDATTSRILNSAAKTRGHIQFVPLPGSSSSLGVSAIERELHEGGAALRLGRFTDRSGIDVAELNALDHKKLLFKSKVVGRAQAEIWVEAGGKFFIKDTKSSSGTFLNDIRLSPVNTESTTFEVKDGDVLQLGMDYQGGKEDIYRAVKMRIVIGRKVDT</sequence>
<dbReference type="AlphaFoldDB" id="A0A8H4VHQ6"/>
<dbReference type="EMBL" id="JAACJL010000061">
    <property type="protein sequence ID" value="KAF4609553.1"/>
    <property type="molecule type" value="Genomic_DNA"/>
</dbReference>
<dbReference type="PANTHER" id="PTHR15715">
    <property type="entry name" value="CENTROSOMAL PROTEIN OF 170 KDA"/>
    <property type="match status" value="1"/>
</dbReference>
<dbReference type="Gene3D" id="2.60.200.20">
    <property type="match status" value="1"/>
</dbReference>
<dbReference type="PANTHER" id="PTHR15715:SF37">
    <property type="entry name" value="LD47843P"/>
    <property type="match status" value="1"/>
</dbReference>
<dbReference type="Pfam" id="PF00498">
    <property type="entry name" value="FHA"/>
    <property type="match status" value="1"/>
</dbReference>
<dbReference type="InterPro" id="IPR051176">
    <property type="entry name" value="Cent_Immune-Sig_Mod"/>
</dbReference>
<protein>
    <recommendedName>
        <fullName evidence="1">FHA domain-containing protein</fullName>
    </recommendedName>
</protein>